<organism evidence="1 2">
    <name type="scientific">Dufourea novaeangliae</name>
    <name type="common">Sweat bee</name>
    <dbReference type="NCBI Taxonomy" id="178035"/>
    <lineage>
        <taxon>Eukaryota</taxon>
        <taxon>Metazoa</taxon>
        <taxon>Ecdysozoa</taxon>
        <taxon>Arthropoda</taxon>
        <taxon>Hexapoda</taxon>
        <taxon>Insecta</taxon>
        <taxon>Pterygota</taxon>
        <taxon>Neoptera</taxon>
        <taxon>Endopterygota</taxon>
        <taxon>Hymenoptera</taxon>
        <taxon>Apocrita</taxon>
        <taxon>Aculeata</taxon>
        <taxon>Apoidea</taxon>
        <taxon>Anthophila</taxon>
        <taxon>Halictidae</taxon>
        <taxon>Rophitinae</taxon>
        <taxon>Dufourea</taxon>
    </lineage>
</organism>
<name>A0A154PK33_DUFNO</name>
<dbReference type="EMBL" id="KQ434924">
    <property type="protein sequence ID" value="KZC11580.1"/>
    <property type="molecule type" value="Genomic_DNA"/>
</dbReference>
<accession>A0A154PK33</accession>
<dbReference type="Proteomes" id="UP000076502">
    <property type="component" value="Unassembled WGS sequence"/>
</dbReference>
<sequence>MGGIFGILGLYRRTRRLRKFESISSKSTLRVCIKIWPPYIPNKKQNDCGPSRMY</sequence>
<reference evidence="1 2" key="1">
    <citation type="submission" date="2015-07" db="EMBL/GenBank/DDBJ databases">
        <title>The genome of Dufourea novaeangliae.</title>
        <authorList>
            <person name="Pan H."/>
            <person name="Kapheim K."/>
        </authorList>
    </citation>
    <scope>NUCLEOTIDE SEQUENCE [LARGE SCALE GENOMIC DNA]</scope>
    <source>
        <strain evidence="1">0120121106</strain>
        <tissue evidence="1">Whole body</tissue>
    </source>
</reference>
<keyword evidence="2" id="KW-1185">Reference proteome</keyword>
<evidence type="ECO:0000313" key="1">
    <source>
        <dbReference type="EMBL" id="KZC11580.1"/>
    </source>
</evidence>
<evidence type="ECO:0000313" key="2">
    <source>
        <dbReference type="Proteomes" id="UP000076502"/>
    </source>
</evidence>
<gene>
    <name evidence="1" type="ORF">WN55_02862</name>
</gene>
<protein>
    <submittedName>
        <fullName evidence="1">Uncharacterized protein</fullName>
    </submittedName>
</protein>
<dbReference type="AlphaFoldDB" id="A0A154PK33"/>
<proteinExistence type="predicted"/>